<dbReference type="Proteomes" id="UP000006062">
    <property type="component" value="Chromosome"/>
</dbReference>
<reference evidence="1 2" key="1">
    <citation type="submission" date="2012-06" db="EMBL/GenBank/DDBJ databases">
        <title>Complete sequence of Thiocystis violascens DSM 198.</title>
        <authorList>
            <consortium name="US DOE Joint Genome Institute"/>
            <person name="Lucas S."/>
            <person name="Han J."/>
            <person name="Lapidus A."/>
            <person name="Cheng J.-F."/>
            <person name="Goodwin L."/>
            <person name="Pitluck S."/>
            <person name="Peters L."/>
            <person name="Ovchinnikova G."/>
            <person name="Teshima H."/>
            <person name="Detter J.C."/>
            <person name="Han C."/>
            <person name="Tapia R."/>
            <person name="Land M."/>
            <person name="Hauser L."/>
            <person name="Kyrpides N."/>
            <person name="Ivanova N."/>
            <person name="Pagani I."/>
            <person name="Vogl K."/>
            <person name="Liu Z."/>
            <person name="Frigaard N.-U."/>
            <person name="Bryant D."/>
            <person name="Woyke T."/>
        </authorList>
    </citation>
    <scope>NUCLEOTIDE SEQUENCE [LARGE SCALE GENOMIC DNA]</scope>
    <source>
        <strain evidence="2">ATCC 17096 / DSM 198 / 6111</strain>
    </source>
</reference>
<dbReference type="KEGG" id="tvi:Thivi_0206"/>
<dbReference type="AlphaFoldDB" id="I3Y5K8"/>
<evidence type="ECO:0000313" key="1">
    <source>
        <dbReference type="EMBL" id="AFL72276.1"/>
    </source>
</evidence>
<dbReference type="EMBL" id="CP003154">
    <property type="protein sequence ID" value="AFL72276.1"/>
    <property type="molecule type" value="Genomic_DNA"/>
</dbReference>
<dbReference type="eggNOG" id="ENOG5034BZX">
    <property type="taxonomic scope" value="Bacteria"/>
</dbReference>
<evidence type="ECO:0000313" key="2">
    <source>
        <dbReference type="Proteomes" id="UP000006062"/>
    </source>
</evidence>
<dbReference type="InterPro" id="IPR022573">
    <property type="entry name" value="DUF2887"/>
</dbReference>
<name>I3Y5K8_THIV6</name>
<keyword evidence="2" id="KW-1185">Reference proteome</keyword>
<dbReference type="RefSeq" id="WP_014776784.1">
    <property type="nucleotide sequence ID" value="NC_018012.1"/>
</dbReference>
<sequence length="150" mass="16350">MKIDPAIYEFLATGAEALRILTGGLVLIGPYRFRSLTLKGIERRLDGVYEPDGHAGPVYVIEYQAQPVPGAWYNLLAKIGLYGEEHPRRDVRGILIFTRIRDDPRLPRLIGGVDSVARGLPGAVSARLAGAGTEQSLSRRLRTAGSGRGR</sequence>
<accession>I3Y5K8</accession>
<gene>
    <name evidence="1" type="ordered locus">Thivi_0206</name>
</gene>
<dbReference type="HOGENOM" id="CLU_1739685_0_0_6"/>
<dbReference type="STRING" id="765911.Thivi_0206"/>
<proteinExistence type="predicted"/>
<protein>
    <submittedName>
        <fullName evidence="1">Uncharacterized protein</fullName>
    </submittedName>
</protein>
<dbReference type="Pfam" id="PF11103">
    <property type="entry name" value="DUF2887"/>
    <property type="match status" value="1"/>
</dbReference>
<organism evidence="1 2">
    <name type="scientific">Thiocystis violascens (strain ATCC 17096 / DSM 198 / 6111)</name>
    <name type="common">Chromatium violascens</name>
    <dbReference type="NCBI Taxonomy" id="765911"/>
    <lineage>
        <taxon>Bacteria</taxon>
        <taxon>Pseudomonadati</taxon>
        <taxon>Pseudomonadota</taxon>
        <taxon>Gammaproteobacteria</taxon>
        <taxon>Chromatiales</taxon>
        <taxon>Chromatiaceae</taxon>
        <taxon>Thiocystis</taxon>
    </lineage>
</organism>